<feature type="transmembrane region" description="Helical" evidence="8">
    <location>
        <begin position="40"/>
        <end position="66"/>
    </location>
</feature>
<dbReference type="Proteomes" id="UP000490821">
    <property type="component" value="Unassembled WGS sequence"/>
</dbReference>
<keyword evidence="3" id="KW-0645">Protease</keyword>
<gene>
    <name evidence="9" type="primary">agrB_1</name>
    <name evidence="9" type="ORF">IMSAGC017_01047</name>
    <name evidence="10" type="ORF">SAMN04489758_14215</name>
</gene>
<keyword evidence="11" id="KW-1185">Reference proteome</keyword>
<evidence type="ECO:0000313" key="10">
    <source>
        <dbReference type="EMBL" id="SET78746.1"/>
    </source>
</evidence>
<evidence type="ECO:0000256" key="2">
    <source>
        <dbReference type="ARBA" id="ARBA00022654"/>
    </source>
</evidence>
<dbReference type="GeneID" id="98910577"/>
<evidence type="ECO:0000256" key="4">
    <source>
        <dbReference type="ARBA" id="ARBA00022692"/>
    </source>
</evidence>
<organism evidence="10 11">
    <name type="scientific">Thomasclavelia cocleata</name>
    <dbReference type="NCBI Taxonomy" id="69824"/>
    <lineage>
        <taxon>Bacteria</taxon>
        <taxon>Bacillati</taxon>
        <taxon>Bacillota</taxon>
        <taxon>Erysipelotrichia</taxon>
        <taxon>Erysipelotrichales</taxon>
        <taxon>Coprobacillaceae</taxon>
        <taxon>Thomasclavelia</taxon>
    </lineage>
</organism>
<feature type="transmembrane region" description="Helical" evidence="8">
    <location>
        <begin position="104"/>
        <end position="121"/>
    </location>
</feature>
<dbReference type="GO" id="GO:0008233">
    <property type="term" value="F:peptidase activity"/>
    <property type="evidence" value="ECO:0007669"/>
    <property type="project" value="UniProtKB-KW"/>
</dbReference>
<keyword evidence="1" id="KW-1003">Cell membrane</keyword>
<evidence type="ECO:0000256" key="8">
    <source>
        <dbReference type="SAM" id="Phobius"/>
    </source>
</evidence>
<dbReference type="GO" id="GO:0009372">
    <property type="term" value="P:quorum sensing"/>
    <property type="evidence" value="ECO:0007669"/>
    <property type="project" value="UniProtKB-KW"/>
</dbReference>
<feature type="transmembrane region" description="Helical" evidence="8">
    <location>
        <begin position="141"/>
        <end position="159"/>
    </location>
</feature>
<evidence type="ECO:0000256" key="6">
    <source>
        <dbReference type="ARBA" id="ARBA00022989"/>
    </source>
</evidence>
<reference evidence="11" key="2">
    <citation type="submission" date="2016-10" db="EMBL/GenBank/DDBJ databases">
        <authorList>
            <person name="Varghese N."/>
            <person name="Submissions S."/>
        </authorList>
    </citation>
    <scope>NUCLEOTIDE SEQUENCE [LARGE SCALE GENOMIC DNA]</scope>
    <source>
        <strain evidence="11">DSM 1551</strain>
    </source>
</reference>
<evidence type="ECO:0000256" key="3">
    <source>
        <dbReference type="ARBA" id="ARBA00022670"/>
    </source>
</evidence>
<accession>A0A1I0H7C8</accession>
<dbReference type="Pfam" id="PF04647">
    <property type="entry name" value="AgrB"/>
    <property type="match status" value="1"/>
</dbReference>
<dbReference type="RefSeq" id="WP_092356144.1">
    <property type="nucleotide sequence ID" value="NZ_BLMI01000123.1"/>
</dbReference>
<reference evidence="9 12" key="3">
    <citation type="journal article" date="2020" name="Microbiome">
        <title>Single-cell genomics of uncultured bacteria reveals dietary fiber responders in the mouse gut microbiota.</title>
        <authorList>
            <person name="Chijiiwa R."/>
            <person name="Hosokawa M."/>
            <person name="Kogawa M."/>
            <person name="Nishikawa Y."/>
            <person name="Ide K."/>
            <person name="Sakanashi C."/>
            <person name="Takahashi K."/>
            <person name="Takeyama H."/>
        </authorList>
    </citation>
    <scope>NUCLEOTIDE SEQUENCE [LARGE SCALE GENOMIC DNA]</scope>
    <source>
        <strain evidence="9">IMSAGC_017</strain>
    </source>
</reference>
<protein>
    <submittedName>
        <fullName evidence="10">Accessory gene regulator B</fullName>
    </submittedName>
    <submittedName>
        <fullName evidence="9">Accessory gene regulator protein B</fullName>
        <ecNumber evidence="9">3.4.-.-</ecNumber>
    </submittedName>
</protein>
<dbReference type="GO" id="GO:0006508">
    <property type="term" value="P:proteolysis"/>
    <property type="evidence" value="ECO:0007669"/>
    <property type="project" value="UniProtKB-KW"/>
</dbReference>
<dbReference type="OrthoDB" id="9815055at2"/>
<dbReference type="GO" id="GO:0016020">
    <property type="term" value="C:membrane"/>
    <property type="evidence" value="ECO:0007669"/>
    <property type="project" value="InterPro"/>
</dbReference>
<dbReference type="EMBL" id="FOIN01000042">
    <property type="protein sequence ID" value="SET78746.1"/>
    <property type="molecule type" value="Genomic_DNA"/>
</dbReference>
<sequence>MIQGISNWFLKIYKSRSNLDYDDEIFIYGIEVMITSLLNIFLLLFIGIISGTVNQAIVYFGSYAFLRKFIGGYHCNTNFKCIAFNVSKYIIFVCIYPHIMINEIIMMLIITITLVLIIFKAPFEHKNRLINDNEKSVYKKYSFIITSFYAVIILLSSTYSHILSYVLVVIDLSSIPCIIESYGKSSKNV</sequence>
<evidence type="ECO:0000256" key="7">
    <source>
        <dbReference type="ARBA" id="ARBA00023136"/>
    </source>
</evidence>
<dbReference type="SMART" id="SM00793">
    <property type="entry name" value="AgrB"/>
    <property type="match status" value="1"/>
</dbReference>
<keyword evidence="4 8" id="KW-0812">Transmembrane</keyword>
<keyword evidence="5 9" id="KW-0378">Hydrolase</keyword>
<proteinExistence type="predicted"/>
<dbReference type="Proteomes" id="UP000198558">
    <property type="component" value="Unassembled WGS sequence"/>
</dbReference>
<dbReference type="EMBL" id="BLMI01000123">
    <property type="protein sequence ID" value="GFI41007.1"/>
    <property type="molecule type" value="Genomic_DNA"/>
</dbReference>
<evidence type="ECO:0000313" key="12">
    <source>
        <dbReference type="Proteomes" id="UP000490821"/>
    </source>
</evidence>
<evidence type="ECO:0000256" key="5">
    <source>
        <dbReference type="ARBA" id="ARBA00022801"/>
    </source>
</evidence>
<keyword evidence="6 8" id="KW-1133">Transmembrane helix</keyword>
<evidence type="ECO:0000256" key="1">
    <source>
        <dbReference type="ARBA" id="ARBA00022475"/>
    </source>
</evidence>
<keyword evidence="7 8" id="KW-0472">Membrane</keyword>
<dbReference type="EC" id="3.4.-.-" evidence="9"/>
<dbReference type="AlphaFoldDB" id="A0A1I0H7C8"/>
<name>A0A1I0H7C8_9FIRM</name>
<keyword evidence="2" id="KW-0673">Quorum sensing</keyword>
<evidence type="ECO:0000313" key="9">
    <source>
        <dbReference type="EMBL" id="GFI41007.1"/>
    </source>
</evidence>
<evidence type="ECO:0000313" key="11">
    <source>
        <dbReference type="Proteomes" id="UP000198558"/>
    </source>
</evidence>
<reference evidence="10" key="1">
    <citation type="submission" date="2016-10" db="EMBL/GenBank/DDBJ databases">
        <authorList>
            <person name="de Groot N.N."/>
        </authorList>
    </citation>
    <scope>NUCLEOTIDE SEQUENCE [LARGE SCALE GENOMIC DNA]</scope>
    <source>
        <strain evidence="10">DSM 1551</strain>
    </source>
</reference>
<dbReference type="InterPro" id="IPR006741">
    <property type="entry name" value="AgrB"/>
</dbReference>